<name>A0A8H5ID92_9HYPO</name>
<reference evidence="1 2" key="1">
    <citation type="submission" date="2020-05" db="EMBL/GenBank/DDBJ databases">
        <title>Identification and distribution of gene clusters putatively required for synthesis of sphingolipid metabolism inhibitors in phylogenetically diverse species of the filamentous fungus Fusarium.</title>
        <authorList>
            <person name="Kim H.-S."/>
            <person name="Busman M."/>
            <person name="Brown D.W."/>
            <person name="Divon H."/>
            <person name="Uhlig S."/>
            <person name="Proctor R.H."/>
        </authorList>
    </citation>
    <scope>NUCLEOTIDE SEQUENCE [LARGE SCALE GENOMIC DNA]</scope>
    <source>
        <strain evidence="1 2">NRRL 53147</strain>
    </source>
</reference>
<evidence type="ECO:0000313" key="1">
    <source>
        <dbReference type="EMBL" id="KAF5533913.1"/>
    </source>
</evidence>
<evidence type="ECO:0000313" key="2">
    <source>
        <dbReference type="Proteomes" id="UP000522262"/>
    </source>
</evidence>
<dbReference type="EMBL" id="JAAOAM010000317">
    <property type="protein sequence ID" value="KAF5533913.1"/>
    <property type="molecule type" value="Genomic_DNA"/>
</dbReference>
<dbReference type="AlphaFoldDB" id="A0A8H5ID92"/>
<accession>A0A8H5ID92</accession>
<sequence>MAPREFLHLPHEIRHNIYRAYFTLNDGYVYQPEYDKLVAADGQRLDLALMYTCRFIASETKDLPLQHNFVTFSTVYLPEWRTWAARFDYLLRAQLMMQTRLLIQLGGSGFIAPEIYTQIEDRFPWFKSGLEYAVMNEQTQYDQYRGGYVEQVCCSFGWSIFDTVTSRDDIMPPGMKGSRYETSQAVKFALRLVARGLTNDSNESLSRWLSGWEGREGLLQFLDNSFEPWDIPTFSELESMGKRFDDDSLWSRLQEGWEGDCNAERPGSYRSKYRFSATAVAIRFLNGLPATKLRSMKALVLNEDHVAVGYQECHSHGLVALCKENPRLRIELRASLPTNLFQAANMIWDAEEFQRQARRLDLDGIHHLDPESLFETLSQWSTEALATVDAGMPAGSYSLVFCGQPCLDLCTDVFQHVVQRDAAFYMALQRCFPGLLDRHDQVFFSDLDRRAIEAFEHTVNQTSIMRCNFHPGHLWDVEKFVQDFAGRHYDNDQAGRELFDMLLARDTSRFDLPSTMPRWSDLMMENYECRD</sequence>
<keyword evidence="2" id="KW-1185">Reference proteome</keyword>
<proteinExistence type="predicted"/>
<comment type="caution">
    <text evidence="1">The sequence shown here is derived from an EMBL/GenBank/DDBJ whole genome shotgun (WGS) entry which is preliminary data.</text>
</comment>
<protein>
    <submittedName>
        <fullName evidence="1">Uncharacterized protein</fullName>
    </submittedName>
</protein>
<gene>
    <name evidence="1" type="ORF">FMEXI_11540</name>
</gene>
<dbReference type="Proteomes" id="UP000522262">
    <property type="component" value="Unassembled WGS sequence"/>
</dbReference>
<organism evidence="1 2">
    <name type="scientific">Fusarium mexicanum</name>
    <dbReference type="NCBI Taxonomy" id="751941"/>
    <lineage>
        <taxon>Eukaryota</taxon>
        <taxon>Fungi</taxon>
        <taxon>Dikarya</taxon>
        <taxon>Ascomycota</taxon>
        <taxon>Pezizomycotina</taxon>
        <taxon>Sordariomycetes</taxon>
        <taxon>Hypocreomycetidae</taxon>
        <taxon>Hypocreales</taxon>
        <taxon>Nectriaceae</taxon>
        <taxon>Fusarium</taxon>
        <taxon>Fusarium fujikuroi species complex</taxon>
    </lineage>
</organism>